<organism evidence="9 10">
    <name type="scientific">Paenibacillus chondroitinus</name>
    <dbReference type="NCBI Taxonomy" id="59842"/>
    <lineage>
        <taxon>Bacteria</taxon>
        <taxon>Bacillati</taxon>
        <taxon>Bacillota</taxon>
        <taxon>Bacilli</taxon>
        <taxon>Bacillales</taxon>
        <taxon>Paenibacillaceae</taxon>
        <taxon>Paenibacillus</taxon>
    </lineage>
</organism>
<evidence type="ECO:0000256" key="6">
    <source>
        <dbReference type="ARBA" id="ARBA00023136"/>
    </source>
</evidence>
<comment type="caution">
    <text evidence="9">The sequence shown here is derived from an EMBL/GenBank/DDBJ whole genome shotgun (WGS) entry which is preliminary data.</text>
</comment>
<feature type="transmembrane region" description="Helical" evidence="7">
    <location>
        <begin position="98"/>
        <end position="121"/>
    </location>
</feature>
<dbReference type="InterPro" id="IPR000515">
    <property type="entry name" value="MetI-like"/>
</dbReference>
<evidence type="ECO:0000256" key="4">
    <source>
        <dbReference type="ARBA" id="ARBA00022692"/>
    </source>
</evidence>
<evidence type="ECO:0000256" key="5">
    <source>
        <dbReference type="ARBA" id="ARBA00022989"/>
    </source>
</evidence>
<evidence type="ECO:0000256" key="1">
    <source>
        <dbReference type="ARBA" id="ARBA00004651"/>
    </source>
</evidence>
<evidence type="ECO:0000256" key="3">
    <source>
        <dbReference type="ARBA" id="ARBA00022475"/>
    </source>
</evidence>
<evidence type="ECO:0000256" key="2">
    <source>
        <dbReference type="ARBA" id="ARBA00022448"/>
    </source>
</evidence>
<accession>A0ABU6D7P2</accession>
<dbReference type="PROSITE" id="PS50928">
    <property type="entry name" value="ABC_TM1"/>
    <property type="match status" value="1"/>
</dbReference>
<proteinExistence type="inferred from homology"/>
<feature type="transmembrane region" description="Helical" evidence="7">
    <location>
        <begin position="227"/>
        <end position="252"/>
    </location>
</feature>
<dbReference type="InterPro" id="IPR045621">
    <property type="entry name" value="BPD_transp_1_N"/>
</dbReference>
<dbReference type="PANTHER" id="PTHR43163">
    <property type="entry name" value="DIPEPTIDE TRANSPORT SYSTEM PERMEASE PROTEIN DPPB-RELATED"/>
    <property type="match status" value="1"/>
</dbReference>
<evidence type="ECO:0000313" key="10">
    <source>
        <dbReference type="Proteomes" id="UP001355653"/>
    </source>
</evidence>
<evidence type="ECO:0000259" key="8">
    <source>
        <dbReference type="PROSITE" id="PS50928"/>
    </source>
</evidence>
<feature type="transmembrane region" description="Helical" evidence="7">
    <location>
        <begin position="9"/>
        <end position="29"/>
    </location>
</feature>
<feature type="domain" description="ABC transmembrane type-1" evidence="8">
    <location>
        <begin position="94"/>
        <end position="291"/>
    </location>
</feature>
<keyword evidence="10" id="KW-1185">Reference proteome</keyword>
<dbReference type="InterPro" id="IPR035906">
    <property type="entry name" value="MetI-like_sf"/>
</dbReference>
<feature type="transmembrane region" description="Helical" evidence="7">
    <location>
        <begin position="142"/>
        <end position="160"/>
    </location>
</feature>
<dbReference type="EMBL" id="JAROBY010000014">
    <property type="protein sequence ID" value="MEB4793752.1"/>
    <property type="molecule type" value="Genomic_DNA"/>
</dbReference>
<dbReference type="RefSeq" id="WP_246069178.1">
    <property type="nucleotide sequence ID" value="NZ_JAROBY010000014.1"/>
</dbReference>
<dbReference type="Proteomes" id="UP001355653">
    <property type="component" value="Unassembled WGS sequence"/>
</dbReference>
<dbReference type="CDD" id="cd06261">
    <property type="entry name" value="TM_PBP2"/>
    <property type="match status" value="1"/>
</dbReference>
<evidence type="ECO:0000313" key="9">
    <source>
        <dbReference type="EMBL" id="MEB4793752.1"/>
    </source>
</evidence>
<protein>
    <submittedName>
        <fullName evidence="9">ABC transporter permease</fullName>
    </submittedName>
</protein>
<sequence>MLSYILRRCFYAIFVLFGVATVVFLITRLTGDPVAIMLTPDATAEQAQALRHSLGMDKPVIEQYGIYLLNLLHLNFGVSLRYGEQTLQLIIERMPATIQLAGAALLFSLVVAIPAGIISAIKRGTVIEKGIMSLIVFGQSMPVFWVGIVLVLLFSVHWRIFPTGGIGGFSHIVLPAFALGIHLLALVARLLRASLIEALDSDYIRTARAKGLVAVVVISKHALRNCLLPIITIVGLEIGALLGGSVVTETVFAWPGVGQLLVQSIYNRDYPLVQGAIIILAAIFVLVNLIVDICYSLVDPRIQYK</sequence>
<dbReference type="Pfam" id="PF00528">
    <property type="entry name" value="BPD_transp_1"/>
    <property type="match status" value="1"/>
</dbReference>
<dbReference type="PANTHER" id="PTHR43163:SF6">
    <property type="entry name" value="DIPEPTIDE TRANSPORT SYSTEM PERMEASE PROTEIN DPPB-RELATED"/>
    <property type="match status" value="1"/>
</dbReference>
<evidence type="ECO:0000256" key="7">
    <source>
        <dbReference type="RuleBase" id="RU363032"/>
    </source>
</evidence>
<dbReference type="Gene3D" id="1.10.3720.10">
    <property type="entry name" value="MetI-like"/>
    <property type="match status" value="1"/>
</dbReference>
<dbReference type="SUPFAM" id="SSF161098">
    <property type="entry name" value="MetI-like"/>
    <property type="match status" value="1"/>
</dbReference>
<keyword evidence="3" id="KW-1003">Cell membrane</keyword>
<gene>
    <name evidence="9" type="ORF">P5G65_07590</name>
</gene>
<keyword evidence="5 7" id="KW-1133">Transmembrane helix</keyword>
<reference evidence="9 10" key="1">
    <citation type="submission" date="2023-03" db="EMBL/GenBank/DDBJ databases">
        <title>Bacillus Genome Sequencing.</title>
        <authorList>
            <person name="Dunlap C."/>
        </authorList>
    </citation>
    <scope>NUCLEOTIDE SEQUENCE [LARGE SCALE GENOMIC DNA]</scope>
    <source>
        <strain evidence="9 10">NRS-1351</strain>
    </source>
</reference>
<comment type="subcellular location">
    <subcellularLocation>
        <location evidence="1 7">Cell membrane</location>
        <topology evidence="1 7">Multi-pass membrane protein</topology>
    </subcellularLocation>
</comment>
<keyword evidence="2 7" id="KW-0813">Transport</keyword>
<feature type="transmembrane region" description="Helical" evidence="7">
    <location>
        <begin position="272"/>
        <end position="298"/>
    </location>
</feature>
<name>A0ABU6D7P2_9BACL</name>
<keyword evidence="6 7" id="KW-0472">Membrane</keyword>
<dbReference type="Pfam" id="PF19300">
    <property type="entry name" value="BPD_transp_1_N"/>
    <property type="match status" value="1"/>
</dbReference>
<feature type="transmembrane region" description="Helical" evidence="7">
    <location>
        <begin position="172"/>
        <end position="191"/>
    </location>
</feature>
<keyword evidence="4 7" id="KW-0812">Transmembrane</keyword>
<comment type="similarity">
    <text evidence="7">Belongs to the binding-protein-dependent transport system permease family.</text>
</comment>